<keyword evidence="1 2" id="KW-0808">Transferase</keyword>
<dbReference type="SUPFAM" id="SSF52540">
    <property type="entry name" value="P-loop containing nucleoside triphosphate hydrolases"/>
    <property type="match status" value="1"/>
</dbReference>
<dbReference type="GO" id="GO:0008476">
    <property type="term" value="F:protein-tyrosine sulfotransferase activity"/>
    <property type="evidence" value="ECO:0007669"/>
    <property type="project" value="InterPro"/>
</dbReference>
<keyword evidence="3" id="KW-1185">Reference proteome</keyword>
<name>A0A517ZSW6_9PLAN</name>
<organism evidence="2 3">
    <name type="scientific">Symmachiella dynata</name>
    <dbReference type="NCBI Taxonomy" id="2527995"/>
    <lineage>
        <taxon>Bacteria</taxon>
        <taxon>Pseudomonadati</taxon>
        <taxon>Planctomycetota</taxon>
        <taxon>Planctomycetia</taxon>
        <taxon>Planctomycetales</taxon>
        <taxon>Planctomycetaceae</taxon>
        <taxon>Symmachiella</taxon>
    </lineage>
</organism>
<sequence>MATVNDVDTDTMSDKVVVQHGNLCPVILVGHGSSGTSIFSRLLRNHLRVSFGTESQFIVDYYRRLNRYGDLSDDANLRKLIADISGERWFQRCHKKFGFTFDPQAAFSAVTQRTYRGVLDAIFLQLAQYNEMAPRWGDKTPGYATDLPVIGEICPDAKYIHLARDGRDVALSVMGRFWGAQNIYTAAQEWIEAVDAIDEFLQTLPAEQKLEITYEQLLSNPVPTFDAVIEFLEIEPREALLKELEPLLNEQLDAGNFDKWRKKMTPAQRRQFEQFAQPQLQRYGYETEFEPTDYHPSALAKMYWRCQNKALQYRYPDYWKDNVYKARKLISDRLRSLRG</sequence>
<evidence type="ECO:0000313" key="2">
    <source>
        <dbReference type="EMBL" id="QDU45582.1"/>
    </source>
</evidence>
<dbReference type="InterPro" id="IPR027417">
    <property type="entry name" value="P-loop_NTPase"/>
</dbReference>
<dbReference type="Pfam" id="PF13469">
    <property type="entry name" value="Sulfotransfer_3"/>
    <property type="match status" value="1"/>
</dbReference>
<dbReference type="PANTHER" id="PTHR12788:SF10">
    <property type="entry name" value="PROTEIN-TYROSINE SULFOTRANSFERASE"/>
    <property type="match status" value="1"/>
</dbReference>
<dbReference type="EMBL" id="CP036276">
    <property type="protein sequence ID" value="QDU45582.1"/>
    <property type="molecule type" value="Genomic_DNA"/>
</dbReference>
<gene>
    <name evidence="2" type="ORF">Mal52_40760</name>
</gene>
<evidence type="ECO:0000313" key="3">
    <source>
        <dbReference type="Proteomes" id="UP000319383"/>
    </source>
</evidence>
<dbReference type="KEGG" id="sdyn:Mal52_40760"/>
<evidence type="ECO:0000256" key="1">
    <source>
        <dbReference type="ARBA" id="ARBA00022679"/>
    </source>
</evidence>
<dbReference type="Gene3D" id="3.40.50.300">
    <property type="entry name" value="P-loop containing nucleotide triphosphate hydrolases"/>
    <property type="match status" value="1"/>
</dbReference>
<dbReference type="InterPro" id="IPR026634">
    <property type="entry name" value="TPST-like"/>
</dbReference>
<dbReference type="Proteomes" id="UP000319383">
    <property type="component" value="Chromosome"/>
</dbReference>
<dbReference type="PANTHER" id="PTHR12788">
    <property type="entry name" value="PROTEIN-TYROSINE SULFOTRANSFERASE 2"/>
    <property type="match status" value="1"/>
</dbReference>
<protein>
    <submittedName>
        <fullName evidence="2">Sulfotransferase domain protein</fullName>
    </submittedName>
</protein>
<reference evidence="2 3" key="1">
    <citation type="submission" date="2019-02" db="EMBL/GenBank/DDBJ databases">
        <title>Deep-cultivation of Planctomycetes and their phenomic and genomic characterization uncovers novel biology.</title>
        <authorList>
            <person name="Wiegand S."/>
            <person name="Jogler M."/>
            <person name="Boedeker C."/>
            <person name="Pinto D."/>
            <person name="Vollmers J."/>
            <person name="Rivas-Marin E."/>
            <person name="Kohn T."/>
            <person name="Peeters S.H."/>
            <person name="Heuer A."/>
            <person name="Rast P."/>
            <person name="Oberbeckmann S."/>
            <person name="Bunk B."/>
            <person name="Jeske O."/>
            <person name="Meyerdierks A."/>
            <person name="Storesund J.E."/>
            <person name="Kallscheuer N."/>
            <person name="Luecker S."/>
            <person name="Lage O.M."/>
            <person name="Pohl T."/>
            <person name="Merkel B.J."/>
            <person name="Hornburger P."/>
            <person name="Mueller R.-W."/>
            <person name="Bruemmer F."/>
            <person name="Labrenz M."/>
            <person name="Spormann A.M."/>
            <person name="Op den Camp H."/>
            <person name="Overmann J."/>
            <person name="Amann R."/>
            <person name="Jetten M.S.M."/>
            <person name="Mascher T."/>
            <person name="Medema M.H."/>
            <person name="Devos D.P."/>
            <person name="Kaster A.-K."/>
            <person name="Ovreas L."/>
            <person name="Rohde M."/>
            <person name="Galperin M.Y."/>
            <person name="Jogler C."/>
        </authorList>
    </citation>
    <scope>NUCLEOTIDE SEQUENCE [LARGE SCALE GENOMIC DNA]</scope>
    <source>
        <strain evidence="2 3">Mal52</strain>
    </source>
</reference>
<proteinExistence type="predicted"/>
<accession>A0A517ZSW6</accession>
<dbReference type="AlphaFoldDB" id="A0A517ZSW6"/>